<keyword evidence="3" id="KW-1185">Reference proteome</keyword>
<protein>
    <submittedName>
        <fullName evidence="1">Uncharacterized protein</fullName>
    </submittedName>
</protein>
<dbReference type="Proteomes" id="UP000663828">
    <property type="component" value="Unassembled WGS sequence"/>
</dbReference>
<evidence type="ECO:0000313" key="1">
    <source>
        <dbReference type="EMBL" id="CAF1432195.1"/>
    </source>
</evidence>
<organism evidence="1 4">
    <name type="scientific">Adineta ricciae</name>
    <name type="common">Rotifer</name>
    <dbReference type="NCBI Taxonomy" id="249248"/>
    <lineage>
        <taxon>Eukaryota</taxon>
        <taxon>Metazoa</taxon>
        <taxon>Spiralia</taxon>
        <taxon>Gnathifera</taxon>
        <taxon>Rotifera</taxon>
        <taxon>Eurotatoria</taxon>
        <taxon>Bdelloidea</taxon>
        <taxon>Adinetida</taxon>
        <taxon>Adinetidae</taxon>
        <taxon>Adineta</taxon>
    </lineage>
</organism>
<dbReference type="Proteomes" id="UP000663852">
    <property type="component" value="Unassembled WGS sequence"/>
</dbReference>
<sequence>MASNCDCIEPILDAVDVVKFDANETTTTLAADESISNDAPDVSDTVDVVKFDTNETTTAVTVDESTSNNTPNTSDTISQIEKQVTNEYSTAPNTHSHAQNTHRYTDLANNLASSTMTLVIQRSKPLILKLRNPEYTWLCNAIKPQGNIESTIDSLGDELVAHLTATVNSIRNEVKSARPQPDEENYELKMVAYLEFVKCITHIMNSLTGVFDDFLTEYRRLIDQLWDHLQQSAHPDTDRFIQQFQSRTEKIFHNAVTNKIEPLFKAIDSKLNPPEQ</sequence>
<reference evidence="1" key="1">
    <citation type="submission" date="2021-02" db="EMBL/GenBank/DDBJ databases">
        <authorList>
            <person name="Nowell W R."/>
        </authorList>
    </citation>
    <scope>NUCLEOTIDE SEQUENCE</scope>
</reference>
<comment type="caution">
    <text evidence="1">The sequence shown here is derived from an EMBL/GenBank/DDBJ whole genome shotgun (WGS) entry which is preliminary data.</text>
</comment>
<evidence type="ECO:0000313" key="3">
    <source>
        <dbReference type="Proteomes" id="UP000663828"/>
    </source>
</evidence>
<name>A0A815N5X9_ADIRI</name>
<accession>A0A815N5X9</accession>
<gene>
    <name evidence="1" type="ORF">EDS130_LOCUS38284</name>
    <name evidence="2" type="ORF">XAT740_LOCUS44753</name>
</gene>
<evidence type="ECO:0000313" key="4">
    <source>
        <dbReference type="Proteomes" id="UP000663852"/>
    </source>
</evidence>
<dbReference type="AlphaFoldDB" id="A0A815N5X9"/>
<dbReference type="EMBL" id="CAJNOR010005721">
    <property type="protein sequence ID" value="CAF1573893.1"/>
    <property type="molecule type" value="Genomic_DNA"/>
</dbReference>
<dbReference type="EMBL" id="CAJNOJ010000395">
    <property type="protein sequence ID" value="CAF1432195.1"/>
    <property type="molecule type" value="Genomic_DNA"/>
</dbReference>
<proteinExistence type="predicted"/>
<evidence type="ECO:0000313" key="2">
    <source>
        <dbReference type="EMBL" id="CAF1573893.1"/>
    </source>
</evidence>